<protein>
    <submittedName>
        <fullName evidence="2">3' exoribonuclease</fullName>
    </submittedName>
</protein>
<accession>A0A8S5QCQ5</accession>
<proteinExistence type="predicted"/>
<feature type="domain" description="3'-5' exoribonuclease Rv2179c-like" evidence="1">
    <location>
        <begin position="4"/>
        <end position="159"/>
    </location>
</feature>
<dbReference type="InterPro" id="IPR012337">
    <property type="entry name" value="RNaseH-like_sf"/>
</dbReference>
<dbReference type="EMBL" id="BK015636">
    <property type="protein sequence ID" value="DAE17070.1"/>
    <property type="molecule type" value="Genomic_DNA"/>
</dbReference>
<organism evidence="2">
    <name type="scientific">Siphoviridae sp. ctbvd11</name>
    <dbReference type="NCBI Taxonomy" id="2825567"/>
    <lineage>
        <taxon>Viruses</taxon>
        <taxon>Duplodnaviria</taxon>
        <taxon>Heunggongvirae</taxon>
        <taxon>Uroviricota</taxon>
        <taxon>Caudoviricetes</taxon>
    </lineage>
</organism>
<sequence length="225" mass="25877">MIDVTVDFETCSLSPTAAVMSIGAVAWKRYGKESPFFDEGDGVLRNSTFSAHVDLRSMFLNGFAFDQSTADWWAKQSDEAKAALLDSDSDESPCQPIDVVVTWFFEWIQDVKKKLGDEDLCLWAQGTDFDPAILRYICYKLGIKFQIKHTQLRDHRTFYLELARIIWDAAEPNEERFNLDKAYALTTDYKDIADDEGAAHDPLFDCKRSIYSTWQMMKKIREAYA</sequence>
<reference evidence="2" key="1">
    <citation type="journal article" date="2021" name="Proc. Natl. Acad. Sci. U.S.A.">
        <title>A Catalog of Tens of Thousands of Viruses from Human Metagenomes Reveals Hidden Associations with Chronic Diseases.</title>
        <authorList>
            <person name="Tisza M.J."/>
            <person name="Buck C.B."/>
        </authorList>
    </citation>
    <scope>NUCLEOTIDE SEQUENCE</scope>
    <source>
        <strain evidence="2">Ctbvd11</strain>
    </source>
</reference>
<evidence type="ECO:0000313" key="2">
    <source>
        <dbReference type="EMBL" id="DAE17070.1"/>
    </source>
</evidence>
<dbReference type="InterPro" id="IPR036397">
    <property type="entry name" value="RNaseH_sf"/>
</dbReference>
<dbReference type="GO" id="GO:0003676">
    <property type="term" value="F:nucleic acid binding"/>
    <property type="evidence" value="ECO:0007669"/>
    <property type="project" value="InterPro"/>
</dbReference>
<dbReference type="Gene3D" id="3.30.420.10">
    <property type="entry name" value="Ribonuclease H-like superfamily/Ribonuclease H"/>
    <property type="match status" value="1"/>
</dbReference>
<dbReference type="SUPFAM" id="SSF53098">
    <property type="entry name" value="Ribonuclease H-like"/>
    <property type="match status" value="1"/>
</dbReference>
<name>A0A8S5QCQ5_9CAUD</name>
<dbReference type="Pfam" id="PF16473">
    <property type="entry name" value="Rv2179c-like"/>
    <property type="match status" value="1"/>
</dbReference>
<dbReference type="InterPro" id="IPR033390">
    <property type="entry name" value="Rv2179c-like"/>
</dbReference>
<evidence type="ECO:0000259" key="1">
    <source>
        <dbReference type="Pfam" id="PF16473"/>
    </source>
</evidence>